<organism evidence="2 3">
    <name type="scientific">Colletotrichum tanaceti</name>
    <dbReference type="NCBI Taxonomy" id="1306861"/>
    <lineage>
        <taxon>Eukaryota</taxon>
        <taxon>Fungi</taxon>
        <taxon>Dikarya</taxon>
        <taxon>Ascomycota</taxon>
        <taxon>Pezizomycotina</taxon>
        <taxon>Sordariomycetes</taxon>
        <taxon>Hypocreomycetidae</taxon>
        <taxon>Glomerellales</taxon>
        <taxon>Glomerellaceae</taxon>
        <taxon>Colletotrichum</taxon>
        <taxon>Colletotrichum destructivum species complex</taxon>
    </lineage>
</organism>
<dbReference type="AlphaFoldDB" id="A0A4V6DHC8"/>
<feature type="region of interest" description="Disordered" evidence="1">
    <location>
        <begin position="1"/>
        <end position="62"/>
    </location>
</feature>
<name>A0A4V6DHC8_9PEZI</name>
<evidence type="ECO:0000313" key="2">
    <source>
        <dbReference type="EMBL" id="TKW56186.1"/>
    </source>
</evidence>
<accession>A0A4V6DHC8</accession>
<evidence type="ECO:0000256" key="1">
    <source>
        <dbReference type="SAM" id="MobiDB-lite"/>
    </source>
</evidence>
<feature type="compositionally biased region" description="Basic and acidic residues" evidence="1">
    <location>
        <begin position="10"/>
        <end position="23"/>
    </location>
</feature>
<sequence>MTTAGTAAAESRKSELQPLEKHAATAHPVAAPGLGASDSCRRRWADATSRGRKPSVHGRHGL</sequence>
<reference evidence="2 3" key="1">
    <citation type="journal article" date="2019" name="PLoS ONE">
        <title>Comparative genome analysis indicates high evolutionary potential of pathogenicity genes in Colletotrichum tanaceti.</title>
        <authorList>
            <person name="Lelwala R.V."/>
            <person name="Korhonen P.K."/>
            <person name="Young N.D."/>
            <person name="Scott J.B."/>
            <person name="Ades P.A."/>
            <person name="Gasser R.B."/>
            <person name="Taylor P.W.J."/>
        </authorList>
    </citation>
    <scope>NUCLEOTIDE SEQUENCE [LARGE SCALE GENOMIC DNA]</scope>
    <source>
        <strain evidence="2">BRIP57314</strain>
    </source>
</reference>
<protein>
    <submittedName>
        <fullName evidence="2">Uncharacterized protein</fullName>
    </submittedName>
</protein>
<proteinExistence type="predicted"/>
<dbReference type="Proteomes" id="UP000310108">
    <property type="component" value="Unassembled WGS sequence"/>
</dbReference>
<feature type="compositionally biased region" description="Basic residues" evidence="1">
    <location>
        <begin position="50"/>
        <end position="62"/>
    </location>
</feature>
<gene>
    <name evidence="2" type="ORF">CTA1_6241</name>
</gene>
<keyword evidence="3" id="KW-1185">Reference proteome</keyword>
<evidence type="ECO:0000313" key="3">
    <source>
        <dbReference type="Proteomes" id="UP000310108"/>
    </source>
</evidence>
<dbReference type="EMBL" id="PJEX01000075">
    <property type="protein sequence ID" value="TKW56186.1"/>
    <property type="molecule type" value="Genomic_DNA"/>
</dbReference>
<comment type="caution">
    <text evidence="2">The sequence shown here is derived from an EMBL/GenBank/DDBJ whole genome shotgun (WGS) entry which is preliminary data.</text>
</comment>